<feature type="coiled-coil region" evidence="9">
    <location>
        <begin position="350"/>
        <end position="377"/>
    </location>
</feature>
<dbReference type="GO" id="GO:0097510">
    <property type="term" value="P:base-excision repair, AP site formation via deaminated base removal"/>
    <property type="evidence" value="ECO:0007669"/>
    <property type="project" value="TreeGrafter"/>
</dbReference>
<evidence type="ECO:0000256" key="10">
    <source>
        <dbReference type="SAM" id="MobiDB-lite"/>
    </source>
</evidence>
<sequence>MSLKRKAGALPLNDAKKPKTNASITSFFGVPKPKTSTPVKVNGSTCTGPASSALISTISEPTSNLAADNEWKGKWVASLTDEQRNLLVLEIESLHVSWLKELRDEVTSSGFLDLKRFLKREHETGQKIFPPAQDVYAWSRHTPLNTVKAVIIGQDPYHNDNQAHGLCFSVQTPTPAPPSLLNIYKCLQNDYPSFCPPPNRSGNLTSWADRGVLLLNTCLTVRAHNANSHANRGWEKFTSKVIEIVCRKRTKGVVFLAWGSPAAKRVVGVDRKKHCVLLSVHPSPLSARRGFFECAHFRKTNEWLAERYGEQIDWSLSGVGTAPAVVPNPAVVLKSAVVPNTAVVLKPAVVEKTLEEDEDAEQIMRDAEAALRDAEESEMAALPAKSMAATTTEENAEQVSGLGKKAKSVT</sequence>
<accession>A0A9P8CJA4</accession>
<dbReference type="SMART" id="SM00986">
    <property type="entry name" value="UDG"/>
    <property type="match status" value="1"/>
</dbReference>
<keyword evidence="4 7" id="KW-0496">Mitochondrion</keyword>
<gene>
    <name evidence="7" type="primary">UNG1</name>
    <name evidence="12" type="ORF">BJ878DRAFT_531296</name>
</gene>
<evidence type="ECO:0000256" key="2">
    <source>
        <dbReference type="ARBA" id="ARBA00022763"/>
    </source>
</evidence>
<evidence type="ECO:0000256" key="4">
    <source>
        <dbReference type="ARBA" id="ARBA00023128"/>
    </source>
</evidence>
<name>A0A9P8CJA4_9HELO</name>
<dbReference type="PANTHER" id="PTHR11264">
    <property type="entry name" value="URACIL-DNA GLYCOSYLASE"/>
    <property type="match status" value="1"/>
</dbReference>
<comment type="caution">
    <text evidence="12">The sequence shown here is derived from an EMBL/GenBank/DDBJ whole genome shotgun (WGS) entry which is preliminary data.</text>
</comment>
<reference evidence="12" key="1">
    <citation type="journal article" date="2021" name="IMA Fungus">
        <title>Genomic characterization of three marine fungi, including Emericellopsis atlantica sp. nov. with signatures of a generalist lifestyle and marine biomass degradation.</title>
        <authorList>
            <person name="Hagestad O.C."/>
            <person name="Hou L."/>
            <person name="Andersen J.H."/>
            <person name="Hansen E.H."/>
            <person name="Altermark B."/>
            <person name="Li C."/>
            <person name="Kuhnert E."/>
            <person name="Cox R.J."/>
            <person name="Crous P.W."/>
            <person name="Spatafora J.W."/>
            <person name="Lail K."/>
            <person name="Amirebrahimi M."/>
            <person name="Lipzen A."/>
            <person name="Pangilinan J."/>
            <person name="Andreopoulos W."/>
            <person name="Hayes R.D."/>
            <person name="Ng V."/>
            <person name="Grigoriev I.V."/>
            <person name="Jackson S.A."/>
            <person name="Sutton T.D.S."/>
            <person name="Dobson A.D.W."/>
            <person name="Rama T."/>
        </authorList>
    </citation>
    <scope>NUCLEOTIDE SEQUENCE</scope>
    <source>
        <strain evidence="12">TRa3180A</strain>
    </source>
</reference>
<keyword evidence="9" id="KW-0175">Coiled coil</keyword>
<dbReference type="CDD" id="cd10027">
    <property type="entry name" value="UDG-F1-like"/>
    <property type="match status" value="1"/>
</dbReference>
<evidence type="ECO:0000256" key="5">
    <source>
        <dbReference type="ARBA" id="ARBA00023204"/>
    </source>
</evidence>
<comment type="similarity">
    <text evidence="1 7">Belongs to the uracil-DNA glycosylase (UDG) superfamily. UNG family.</text>
</comment>
<dbReference type="Gene3D" id="3.40.470.10">
    <property type="entry name" value="Uracil-DNA glycosylase-like domain"/>
    <property type="match status" value="1"/>
</dbReference>
<dbReference type="EMBL" id="MU253737">
    <property type="protein sequence ID" value="KAG9249269.1"/>
    <property type="molecule type" value="Genomic_DNA"/>
</dbReference>
<dbReference type="InterPro" id="IPR005122">
    <property type="entry name" value="Uracil-DNA_glycosylase-like"/>
</dbReference>
<dbReference type="InterPro" id="IPR018085">
    <property type="entry name" value="Ura-DNA_Glyclase_AS"/>
</dbReference>
<evidence type="ECO:0000259" key="11">
    <source>
        <dbReference type="SMART" id="SM00986"/>
    </source>
</evidence>
<keyword evidence="2 7" id="KW-0227">DNA damage</keyword>
<dbReference type="NCBIfam" id="NF003592">
    <property type="entry name" value="PRK05254.1-5"/>
    <property type="match status" value="1"/>
</dbReference>
<dbReference type="SMART" id="SM00987">
    <property type="entry name" value="UreE_C"/>
    <property type="match status" value="1"/>
</dbReference>
<keyword evidence="6 7" id="KW-0539">Nucleus</keyword>
<dbReference type="InterPro" id="IPR002043">
    <property type="entry name" value="UDG_fam1"/>
</dbReference>
<dbReference type="NCBIfam" id="NF003588">
    <property type="entry name" value="PRK05254.1-1"/>
    <property type="match status" value="1"/>
</dbReference>
<evidence type="ECO:0000256" key="7">
    <source>
        <dbReference type="HAMAP-Rule" id="MF_03166"/>
    </source>
</evidence>
<organism evidence="12 13">
    <name type="scientific">Calycina marina</name>
    <dbReference type="NCBI Taxonomy" id="1763456"/>
    <lineage>
        <taxon>Eukaryota</taxon>
        <taxon>Fungi</taxon>
        <taxon>Dikarya</taxon>
        <taxon>Ascomycota</taxon>
        <taxon>Pezizomycotina</taxon>
        <taxon>Leotiomycetes</taxon>
        <taxon>Helotiales</taxon>
        <taxon>Pezizellaceae</taxon>
        <taxon>Calycina</taxon>
    </lineage>
</organism>
<comment type="subcellular location">
    <subcellularLocation>
        <location evidence="7">Mitochondrion</location>
    </subcellularLocation>
    <subcellularLocation>
        <location evidence="7">Nucleus</location>
    </subcellularLocation>
</comment>
<dbReference type="InterPro" id="IPR036895">
    <property type="entry name" value="Uracil-DNA_glycosylase-like_sf"/>
</dbReference>
<dbReference type="FunFam" id="3.40.470.10:FF:000007">
    <property type="entry name" value="Uracil-DNA glycosylase"/>
    <property type="match status" value="1"/>
</dbReference>
<dbReference type="NCBIfam" id="NF003589">
    <property type="entry name" value="PRK05254.1-2"/>
    <property type="match status" value="1"/>
</dbReference>
<keyword evidence="3 7" id="KW-0378">Hydrolase</keyword>
<dbReference type="GO" id="GO:0004844">
    <property type="term" value="F:uracil DNA N-glycosylase activity"/>
    <property type="evidence" value="ECO:0007669"/>
    <property type="project" value="UniProtKB-UniRule"/>
</dbReference>
<dbReference type="GO" id="GO:0005739">
    <property type="term" value="C:mitochondrion"/>
    <property type="evidence" value="ECO:0007669"/>
    <property type="project" value="UniProtKB-SubCell"/>
</dbReference>
<dbReference type="PROSITE" id="PS00130">
    <property type="entry name" value="U_DNA_GLYCOSYLASE"/>
    <property type="match status" value="1"/>
</dbReference>
<dbReference type="GO" id="GO:0005634">
    <property type="term" value="C:nucleus"/>
    <property type="evidence" value="ECO:0007669"/>
    <property type="project" value="UniProtKB-SubCell"/>
</dbReference>
<proteinExistence type="inferred from homology"/>
<evidence type="ECO:0000256" key="8">
    <source>
        <dbReference type="PROSITE-ProRule" id="PRU10072"/>
    </source>
</evidence>
<dbReference type="PANTHER" id="PTHR11264:SF0">
    <property type="entry name" value="URACIL-DNA GLYCOSYLASE"/>
    <property type="match status" value="1"/>
</dbReference>
<dbReference type="AlphaFoldDB" id="A0A9P8CJA4"/>
<dbReference type="HAMAP" id="MF_00148">
    <property type="entry name" value="UDG"/>
    <property type="match status" value="1"/>
</dbReference>
<evidence type="ECO:0000313" key="12">
    <source>
        <dbReference type="EMBL" id="KAG9249269.1"/>
    </source>
</evidence>
<dbReference type="OrthoDB" id="10031947at2759"/>
<evidence type="ECO:0000313" key="13">
    <source>
        <dbReference type="Proteomes" id="UP000887226"/>
    </source>
</evidence>
<dbReference type="SUPFAM" id="SSF52141">
    <property type="entry name" value="Uracil-DNA glycosylase-like"/>
    <property type="match status" value="1"/>
</dbReference>
<keyword evidence="13" id="KW-1185">Reference proteome</keyword>
<dbReference type="Proteomes" id="UP000887226">
    <property type="component" value="Unassembled WGS sequence"/>
</dbReference>
<keyword evidence="5 7" id="KW-0234">DNA repair</keyword>
<dbReference type="NCBIfam" id="TIGR00628">
    <property type="entry name" value="ung"/>
    <property type="match status" value="1"/>
</dbReference>
<comment type="catalytic activity">
    <reaction evidence="7">
        <text>Hydrolyzes single-stranded DNA or mismatched double-stranded DNA and polynucleotides, releasing free uracil.</text>
        <dbReference type="EC" id="3.2.2.27"/>
    </reaction>
</comment>
<feature type="active site" description="Proton acceptor" evidence="7 8">
    <location>
        <position position="155"/>
    </location>
</feature>
<dbReference type="Pfam" id="PF03167">
    <property type="entry name" value="UDG"/>
    <property type="match status" value="1"/>
</dbReference>
<evidence type="ECO:0000256" key="3">
    <source>
        <dbReference type="ARBA" id="ARBA00022801"/>
    </source>
</evidence>
<feature type="domain" description="Uracil-DNA glycosylase-like" evidence="11">
    <location>
        <begin position="140"/>
        <end position="304"/>
    </location>
</feature>
<evidence type="ECO:0000256" key="6">
    <source>
        <dbReference type="ARBA" id="ARBA00023242"/>
    </source>
</evidence>
<evidence type="ECO:0000256" key="9">
    <source>
        <dbReference type="SAM" id="Coils"/>
    </source>
</evidence>
<protein>
    <recommendedName>
        <fullName evidence="7">Uracil-DNA glycosylase</fullName>
        <shortName evidence="7">UDG</shortName>
        <ecNumber evidence="7">3.2.2.27</ecNumber>
    </recommendedName>
</protein>
<feature type="region of interest" description="Disordered" evidence="10">
    <location>
        <begin position="383"/>
        <end position="410"/>
    </location>
</feature>
<dbReference type="EC" id="3.2.2.27" evidence="7"/>
<evidence type="ECO:0000256" key="1">
    <source>
        <dbReference type="ARBA" id="ARBA00008184"/>
    </source>
</evidence>
<comment type="function">
    <text evidence="7">Excises uracil residues from the DNA which can arise as a result of misincorporation of dUMP residues by DNA polymerase or due to deamination of cytosine.</text>
</comment>